<evidence type="ECO:0000313" key="3">
    <source>
        <dbReference type="EMBL" id="MFC6724365.1"/>
    </source>
</evidence>
<protein>
    <recommendedName>
        <fullName evidence="2">DUF7344 domain-containing protein</fullName>
    </recommendedName>
</protein>
<feature type="domain" description="DUF7344" evidence="2">
    <location>
        <begin position="39"/>
        <end position="118"/>
    </location>
</feature>
<organism evidence="3 4">
    <name type="scientific">Halobium palmae</name>
    <dbReference type="NCBI Taxonomy" id="1776492"/>
    <lineage>
        <taxon>Archaea</taxon>
        <taxon>Methanobacteriati</taxon>
        <taxon>Methanobacteriota</taxon>
        <taxon>Stenosarchaea group</taxon>
        <taxon>Halobacteria</taxon>
        <taxon>Halobacteriales</taxon>
        <taxon>Haloferacaceae</taxon>
        <taxon>Halobium</taxon>
    </lineage>
</organism>
<evidence type="ECO:0000313" key="4">
    <source>
        <dbReference type="Proteomes" id="UP001596328"/>
    </source>
</evidence>
<comment type="caution">
    <text evidence="3">The sequence shown here is derived from an EMBL/GenBank/DDBJ whole genome shotgun (WGS) entry which is preliminary data.</text>
</comment>
<dbReference type="InterPro" id="IPR055768">
    <property type="entry name" value="DUF7344"/>
</dbReference>
<proteinExistence type="predicted"/>
<sequence length="174" mass="18854">MNRGNSQRPTGGSAAAVTIDDGTSTDADERSELSKDDLFHVLQSGRRRLVLSFLRGATGPVDMREIAERLAAWENEKPLDDITSEERQRAYIALYQSHLPKLDEMGAVEYEQSRGVVTRLPVADQFNPYLDVDAHPQEEAAAVPAGTSVSVSPVAGFSTVIRSRSAAASRSPPT</sequence>
<dbReference type="EMBL" id="JBHSWU010000161">
    <property type="protein sequence ID" value="MFC6724365.1"/>
    <property type="molecule type" value="Genomic_DNA"/>
</dbReference>
<evidence type="ECO:0000256" key="1">
    <source>
        <dbReference type="SAM" id="MobiDB-lite"/>
    </source>
</evidence>
<dbReference type="Proteomes" id="UP001596328">
    <property type="component" value="Unassembled WGS sequence"/>
</dbReference>
<dbReference type="AlphaFoldDB" id="A0ABD5RY36"/>
<name>A0ABD5RY36_9EURY</name>
<evidence type="ECO:0000259" key="2">
    <source>
        <dbReference type="Pfam" id="PF24035"/>
    </source>
</evidence>
<feature type="region of interest" description="Disordered" evidence="1">
    <location>
        <begin position="1"/>
        <end position="32"/>
    </location>
</feature>
<keyword evidence="4" id="KW-1185">Reference proteome</keyword>
<reference evidence="3 4" key="1">
    <citation type="journal article" date="2019" name="Int. J. Syst. Evol. Microbiol.">
        <title>The Global Catalogue of Microorganisms (GCM) 10K type strain sequencing project: providing services to taxonomists for standard genome sequencing and annotation.</title>
        <authorList>
            <consortium name="The Broad Institute Genomics Platform"/>
            <consortium name="The Broad Institute Genome Sequencing Center for Infectious Disease"/>
            <person name="Wu L."/>
            <person name="Ma J."/>
        </authorList>
    </citation>
    <scope>NUCLEOTIDE SEQUENCE [LARGE SCALE GENOMIC DNA]</scope>
    <source>
        <strain evidence="3 4">NBRC 111368</strain>
    </source>
</reference>
<dbReference type="Pfam" id="PF24035">
    <property type="entry name" value="DUF7344"/>
    <property type="match status" value="1"/>
</dbReference>
<gene>
    <name evidence="3" type="ORF">ACFQE1_08265</name>
</gene>
<feature type="compositionally biased region" description="Polar residues" evidence="1">
    <location>
        <begin position="1"/>
        <end position="10"/>
    </location>
</feature>
<accession>A0ABD5RY36</accession>